<protein>
    <submittedName>
        <fullName evidence="4">4'-phosphopantetheinyl transferase superfamily protein</fullName>
    </submittedName>
</protein>
<sequence>MIQTYVADIRVLLNNETYETYYQMMPEFRKSKANAIKPTLKKAQSIGAYALYQKVNTGGNFNLSHSGNYVLCAIGKEAETIVGCDVEHIRPVPMSLAKRYFTEKECAFVFAGESEEARLYRFFRLWVLKESYMKATRLGTNLGTQTFEILFNEKNKPYLNIQPEAYAGEYEFREFRVSDEALCATCGLGERIKDSLEQMLM</sequence>
<keyword evidence="5" id="KW-1185">Reference proteome</keyword>
<dbReference type="Proteomes" id="UP001523565">
    <property type="component" value="Unassembled WGS sequence"/>
</dbReference>
<dbReference type="InterPro" id="IPR008278">
    <property type="entry name" value="4-PPantetheinyl_Trfase_dom"/>
</dbReference>
<evidence type="ECO:0000256" key="1">
    <source>
        <dbReference type="ARBA" id="ARBA00010990"/>
    </source>
</evidence>
<dbReference type="RefSeq" id="WP_262069883.1">
    <property type="nucleotide sequence ID" value="NZ_JAMXOC010000021.1"/>
</dbReference>
<proteinExistence type="inferred from homology"/>
<dbReference type="InterPro" id="IPR050559">
    <property type="entry name" value="P-Pant_transferase_sf"/>
</dbReference>
<name>A0ABT1ENZ8_9FIRM</name>
<evidence type="ECO:0000259" key="3">
    <source>
        <dbReference type="Pfam" id="PF01648"/>
    </source>
</evidence>
<dbReference type="PANTHER" id="PTHR12215">
    <property type="entry name" value="PHOSPHOPANTETHEINE TRANSFERASE"/>
    <property type="match status" value="1"/>
</dbReference>
<dbReference type="PANTHER" id="PTHR12215:SF10">
    <property type="entry name" value="L-AMINOADIPATE-SEMIALDEHYDE DEHYDROGENASE-PHOSPHOPANTETHEINYL TRANSFERASE"/>
    <property type="match status" value="1"/>
</dbReference>
<gene>
    <name evidence="4" type="ORF">NK118_12150</name>
</gene>
<dbReference type="GO" id="GO:0016740">
    <property type="term" value="F:transferase activity"/>
    <property type="evidence" value="ECO:0007669"/>
    <property type="project" value="UniProtKB-KW"/>
</dbReference>
<reference evidence="4 5" key="1">
    <citation type="journal article" date="2022" name="Genome Biol. Evol.">
        <title>Host diet, physiology and behaviors set the stage for Lachnospiraceae cladogenesis.</title>
        <authorList>
            <person name="Vera-Ponce De Leon A."/>
            <person name="Schneider M."/>
            <person name="Jahnes B.C."/>
            <person name="Sadowski V."/>
            <person name="Camuy-Velez L.A."/>
            <person name="Duan J."/>
            <person name="Sabree Z.L."/>
        </authorList>
    </citation>
    <scope>NUCLEOTIDE SEQUENCE [LARGE SCALE GENOMIC DNA]</scope>
    <source>
        <strain evidence="4 5">PAL227</strain>
    </source>
</reference>
<dbReference type="SUPFAM" id="SSF56214">
    <property type="entry name" value="4'-phosphopantetheinyl transferase"/>
    <property type="match status" value="1"/>
</dbReference>
<dbReference type="InterPro" id="IPR037143">
    <property type="entry name" value="4-PPantetheinyl_Trfase_dom_sf"/>
</dbReference>
<comment type="similarity">
    <text evidence="1">Belongs to the P-Pant transferase superfamily. Gsp/Sfp/HetI/AcpT family.</text>
</comment>
<evidence type="ECO:0000256" key="2">
    <source>
        <dbReference type="ARBA" id="ARBA00022679"/>
    </source>
</evidence>
<evidence type="ECO:0000313" key="5">
    <source>
        <dbReference type="Proteomes" id="UP001523565"/>
    </source>
</evidence>
<evidence type="ECO:0000313" key="4">
    <source>
        <dbReference type="EMBL" id="MCP1111002.1"/>
    </source>
</evidence>
<dbReference type="Gene3D" id="3.90.470.20">
    <property type="entry name" value="4'-phosphopantetheinyl transferase domain"/>
    <property type="match status" value="1"/>
</dbReference>
<feature type="domain" description="4'-phosphopantetheinyl transferase" evidence="3">
    <location>
        <begin position="82"/>
        <end position="186"/>
    </location>
</feature>
<dbReference type="Pfam" id="PF01648">
    <property type="entry name" value="ACPS"/>
    <property type="match status" value="1"/>
</dbReference>
<dbReference type="EMBL" id="JAMZFV010000021">
    <property type="protein sequence ID" value="MCP1111002.1"/>
    <property type="molecule type" value="Genomic_DNA"/>
</dbReference>
<accession>A0ABT1ENZ8</accession>
<comment type="caution">
    <text evidence="4">The sequence shown here is derived from an EMBL/GenBank/DDBJ whole genome shotgun (WGS) entry which is preliminary data.</text>
</comment>
<organism evidence="4 5">
    <name type="scientific">Ohessyouella blattaphilus</name>
    <dbReference type="NCBI Taxonomy" id="2949333"/>
    <lineage>
        <taxon>Bacteria</taxon>
        <taxon>Bacillati</taxon>
        <taxon>Bacillota</taxon>
        <taxon>Clostridia</taxon>
        <taxon>Lachnospirales</taxon>
        <taxon>Lachnospiraceae</taxon>
        <taxon>Ohessyouella</taxon>
    </lineage>
</organism>
<keyword evidence="2 4" id="KW-0808">Transferase</keyword>